<dbReference type="PROSITE" id="PS50143">
    <property type="entry name" value="BIR_REPEAT_2"/>
    <property type="match status" value="1"/>
</dbReference>
<dbReference type="AlphaFoldDB" id="A0A7D9LSN9"/>
<dbReference type="Gene3D" id="1.10.1170.10">
    <property type="entry name" value="Inhibitor Of Apoptosis Protein (2mihbC-IAP-1), Chain A"/>
    <property type="match status" value="1"/>
</dbReference>
<dbReference type="Proteomes" id="UP001152795">
    <property type="component" value="Unassembled WGS sequence"/>
</dbReference>
<dbReference type="OrthoDB" id="2196114at2759"/>
<dbReference type="PANTHER" id="PTHR46771:SF5">
    <property type="entry name" value="DETERIN"/>
    <property type="match status" value="1"/>
</dbReference>
<evidence type="ECO:0000256" key="2">
    <source>
        <dbReference type="ARBA" id="ARBA00022833"/>
    </source>
</evidence>
<dbReference type="InterPro" id="IPR001370">
    <property type="entry name" value="BIR_rpt"/>
</dbReference>
<gene>
    <name evidence="3" type="ORF">PACLA_8A067562</name>
</gene>
<organism evidence="3 4">
    <name type="scientific">Paramuricea clavata</name>
    <name type="common">Red gorgonian</name>
    <name type="synonym">Violescent sea-whip</name>
    <dbReference type="NCBI Taxonomy" id="317549"/>
    <lineage>
        <taxon>Eukaryota</taxon>
        <taxon>Metazoa</taxon>
        <taxon>Cnidaria</taxon>
        <taxon>Anthozoa</taxon>
        <taxon>Octocorallia</taxon>
        <taxon>Malacalcyonacea</taxon>
        <taxon>Plexauridae</taxon>
        <taxon>Paramuricea</taxon>
    </lineage>
</organism>
<reference evidence="3" key="1">
    <citation type="submission" date="2020-04" db="EMBL/GenBank/DDBJ databases">
        <authorList>
            <person name="Alioto T."/>
            <person name="Alioto T."/>
            <person name="Gomez Garrido J."/>
        </authorList>
    </citation>
    <scope>NUCLEOTIDE SEQUENCE</scope>
    <source>
        <strain evidence="3">A484AB</strain>
    </source>
</reference>
<dbReference type="PANTHER" id="PTHR46771">
    <property type="entry name" value="DETERIN"/>
    <property type="match status" value="1"/>
</dbReference>
<keyword evidence="2" id="KW-0862">Zinc</keyword>
<dbReference type="EMBL" id="CACRXK020025755">
    <property type="protein sequence ID" value="CAB4039707.1"/>
    <property type="molecule type" value="Genomic_DNA"/>
</dbReference>
<keyword evidence="1" id="KW-0479">Metal-binding</keyword>
<evidence type="ECO:0000313" key="3">
    <source>
        <dbReference type="EMBL" id="CAB4039707.1"/>
    </source>
</evidence>
<protein>
    <submittedName>
        <fullName evidence="3">Baculoviral IAP repeat-containing 5-like</fullName>
    </submittedName>
</protein>
<dbReference type="GO" id="GO:0046872">
    <property type="term" value="F:metal ion binding"/>
    <property type="evidence" value="ECO:0007669"/>
    <property type="project" value="UniProtKB-KW"/>
</dbReference>
<dbReference type="CDD" id="cd00022">
    <property type="entry name" value="BIR"/>
    <property type="match status" value="1"/>
</dbReference>
<name>A0A7D9LSN9_PARCT</name>
<accession>A0A7D9LSN9</accession>
<evidence type="ECO:0000256" key="1">
    <source>
        <dbReference type="ARBA" id="ARBA00022723"/>
    </source>
</evidence>
<dbReference type="SMART" id="SM00238">
    <property type="entry name" value="BIR"/>
    <property type="match status" value="1"/>
</dbReference>
<comment type="caution">
    <text evidence="3">The sequence shown here is derived from an EMBL/GenBank/DDBJ whole genome shotgun (WGS) entry which is preliminary data.</text>
</comment>
<dbReference type="SUPFAM" id="SSF57924">
    <property type="entry name" value="Inhibitor of apoptosis (IAP) repeat"/>
    <property type="match status" value="1"/>
</dbReference>
<dbReference type="InterPro" id="IPR051190">
    <property type="entry name" value="Baculoviral_IAP"/>
</dbReference>
<sequence length="104" mass="11805">MAQAGFYSSGTDAAPDSARCYVCFKELEGWEPHDNPWAEHRAHSPNCSFAKKGKPQGKLTVEEFIRMEIESHHNRVEKIMREKVKDAEELSEAVLEELTKLGSK</sequence>
<keyword evidence="4" id="KW-1185">Reference proteome</keyword>
<evidence type="ECO:0000313" key="4">
    <source>
        <dbReference type="Proteomes" id="UP001152795"/>
    </source>
</evidence>
<proteinExistence type="predicted"/>
<dbReference type="Pfam" id="PF00653">
    <property type="entry name" value="BIR"/>
    <property type="match status" value="1"/>
</dbReference>